<evidence type="ECO:0000313" key="2">
    <source>
        <dbReference type="EMBL" id="CAH1219293.1"/>
    </source>
</evidence>
<name>A0ABN8GVD0_9BACL</name>
<dbReference type="InterPro" id="IPR016181">
    <property type="entry name" value="Acyl_CoA_acyltransferase"/>
</dbReference>
<organism evidence="2 3">
    <name type="scientific">Paenibacillus plantiphilus</name>
    <dbReference type="NCBI Taxonomy" id="2905650"/>
    <lineage>
        <taxon>Bacteria</taxon>
        <taxon>Bacillati</taxon>
        <taxon>Bacillota</taxon>
        <taxon>Bacilli</taxon>
        <taxon>Bacillales</taxon>
        <taxon>Paenibacillaceae</taxon>
        <taxon>Paenibacillus</taxon>
    </lineage>
</organism>
<comment type="caution">
    <text evidence="2">The sequence shown here is derived from an EMBL/GenBank/DDBJ whole genome shotgun (WGS) entry which is preliminary data.</text>
</comment>
<dbReference type="PROSITE" id="PS51186">
    <property type="entry name" value="GNAT"/>
    <property type="match status" value="1"/>
</dbReference>
<gene>
    <name evidence="2" type="ORF">PAECIP111893_04538</name>
</gene>
<dbReference type="CDD" id="cd04301">
    <property type="entry name" value="NAT_SF"/>
    <property type="match status" value="1"/>
</dbReference>
<dbReference type="InterPro" id="IPR000182">
    <property type="entry name" value="GNAT_dom"/>
</dbReference>
<proteinExistence type="predicted"/>
<dbReference type="EMBL" id="CAKMMF010000032">
    <property type="protein sequence ID" value="CAH1219293.1"/>
    <property type="molecule type" value="Genomic_DNA"/>
</dbReference>
<dbReference type="SUPFAM" id="SSF55729">
    <property type="entry name" value="Acyl-CoA N-acyltransferases (Nat)"/>
    <property type="match status" value="1"/>
</dbReference>
<dbReference type="Gene3D" id="3.40.630.30">
    <property type="match status" value="1"/>
</dbReference>
<reference evidence="2" key="1">
    <citation type="submission" date="2022-01" db="EMBL/GenBank/DDBJ databases">
        <authorList>
            <person name="Criscuolo A."/>
        </authorList>
    </citation>
    <scope>NUCLEOTIDE SEQUENCE</scope>
    <source>
        <strain evidence="2">CIP111893</strain>
    </source>
</reference>
<protein>
    <recommendedName>
        <fullName evidence="1">N-acetyltransferase domain-containing protein</fullName>
    </recommendedName>
</protein>
<dbReference type="Pfam" id="PF00583">
    <property type="entry name" value="Acetyltransf_1"/>
    <property type="match status" value="1"/>
</dbReference>
<dbReference type="RefSeq" id="WP_236345017.1">
    <property type="nucleotide sequence ID" value="NZ_CAKMMF010000032.1"/>
</dbReference>
<feature type="domain" description="N-acetyltransferase" evidence="1">
    <location>
        <begin position="1"/>
        <end position="162"/>
    </location>
</feature>
<sequence length="162" mass="17225">MEVMLLNAAQWPAVKKKLLAFARRYGDSRLTAAGLRALNELEPFHLHEAAFDSTAAKDAAPAVVAIALLEGKLAGFAFSLSAGEHACLVVVRPHSRGLGIGSELLRKLQSRCNMLTCSVATDNPASMGMCFRAGMKAVSLEQGPTGKPTLRFQSGEESCPLL</sequence>
<evidence type="ECO:0000313" key="3">
    <source>
        <dbReference type="Proteomes" id="UP000838686"/>
    </source>
</evidence>
<keyword evidence="3" id="KW-1185">Reference proteome</keyword>
<accession>A0ABN8GVD0</accession>
<evidence type="ECO:0000259" key="1">
    <source>
        <dbReference type="PROSITE" id="PS51186"/>
    </source>
</evidence>
<dbReference type="Proteomes" id="UP000838686">
    <property type="component" value="Unassembled WGS sequence"/>
</dbReference>